<evidence type="ECO:0000256" key="4">
    <source>
        <dbReference type="PROSITE-ProRule" id="PRU00335"/>
    </source>
</evidence>
<dbReference type="STRING" id="86105.NF27_DP00290"/>
<dbReference type="GO" id="GO:0003677">
    <property type="term" value="F:DNA binding"/>
    <property type="evidence" value="ECO:0007669"/>
    <property type="project" value="UniProtKB-UniRule"/>
</dbReference>
<reference evidence="6 7" key="1">
    <citation type="submission" date="2014-11" db="EMBL/GenBank/DDBJ databases">
        <title>A Rickettsiales Symbiont of Amoebae With Ancient Features.</title>
        <authorList>
            <person name="Schulz F."/>
            <person name="Martijn J."/>
            <person name="Wascher F."/>
            <person name="Kostanjsek R."/>
            <person name="Ettema T.J."/>
            <person name="Horn M."/>
        </authorList>
    </citation>
    <scope>NUCLEOTIDE SEQUENCE [LARGE SCALE GENOMIC DNA]</scope>
    <source>
        <strain evidence="6 7">UWC36</strain>
    </source>
</reference>
<gene>
    <name evidence="6" type="ORF">NF27_DP00290</name>
</gene>
<evidence type="ECO:0000256" key="3">
    <source>
        <dbReference type="ARBA" id="ARBA00023163"/>
    </source>
</evidence>
<dbReference type="InterPro" id="IPR050624">
    <property type="entry name" value="HTH-type_Tx_Regulator"/>
</dbReference>
<dbReference type="Pfam" id="PF13305">
    <property type="entry name" value="TetR_C_33"/>
    <property type="match status" value="1"/>
</dbReference>
<dbReference type="PANTHER" id="PTHR43479:SF11">
    <property type="entry name" value="ACREF_ENVCD OPERON REPRESSOR-RELATED"/>
    <property type="match status" value="1"/>
</dbReference>
<keyword evidence="1" id="KW-0805">Transcription regulation</keyword>
<evidence type="ECO:0000313" key="7">
    <source>
        <dbReference type="Proteomes" id="UP000031258"/>
    </source>
</evidence>
<dbReference type="Gene3D" id="1.10.357.10">
    <property type="entry name" value="Tetracycline Repressor, domain 2"/>
    <property type="match status" value="1"/>
</dbReference>
<dbReference type="SUPFAM" id="SSF48498">
    <property type="entry name" value="Tetracyclin repressor-like, C-terminal domain"/>
    <property type="match status" value="1"/>
</dbReference>
<keyword evidence="2 4" id="KW-0238">DNA-binding</keyword>
<sequence length="217" mass="24900">MNNFFKNGKFFTLYHISYKQMARRSDHTRDELTKLILDSAFNLVSKSGYTQVSTRKIAAEIGYTVGTLYNVFTNLDDIFIHVNARIIDMLLNRLKAVIDQEAVPEKSIYLLAEEYLKFSREDYNLWNILFEYRFSNKQILPNWYTNKIAELFDLLEGVISDIASNKTSDIKSTTAIIWAGIHGICSLGTKGKLARIKLDNPEVLVKQFINGVIANLN</sequence>
<organism evidence="6 7">
    <name type="scientific">Candidatus Jidaibacter acanthamoebae</name>
    <dbReference type="NCBI Taxonomy" id="86105"/>
    <lineage>
        <taxon>Bacteria</taxon>
        <taxon>Pseudomonadati</taxon>
        <taxon>Pseudomonadota</taxon>
        <taxon>Alphaproteobacteria</taxon>
        <taxon>Rickettsiales</taxon>
        <taxon>Candidatus Midichloriaceae</taxon>
        <taxon>Candidatus Jidaibacter</taxon>
    </lineage>
</organism>
<feature type="domain" description="HTH tetR-type" evidence="5">
    <location>
        <begin position="30"/>
        <end position="90"/>
    </location>
</feature>
<protein>
    <recommendedName>
        <fullName evidence="5">HTH tetR-type domain-containing protein</fullName>
    </recommendedName>
</protein>
<dbReference type="Pfam" id="PF00440">
    <property type="entry name" value="TetR_N"/>
    <property type="match status" value="1"/>
</dbReference>
<evidence type="ECO:0000259" key="5">
    <source>
        <dbReference type="PROSITE" id="PS50977"/>
    </source>
</evidence>
<dbReference type="EMBL" id="JSWE01000092">
    <property type="protein sequence ID" value="KIE05485.1"/>
    <property type="molecule type" value="Genomic_DNA"/>
</dbReference>
<dbReference type="InterPro" id="IPR001647">
    <property type="entry name" value="HTH_TetR"/>
</dbReference>
<evidence type="ECO:0000313" key="6">
    <source>
        <dbReference type="EMBL" id="KIE05485.1"/>
    </source>
</evidence>
<keyword evidence="7" id="KW-1185">Reference proteome</keyword>
<feature type="DNA-binding region" description="H-T-H motif" evidence="4">
    <location>
        <begin position="53"/>
        <end position="72"/>
    </location>
</feature>
<keyword evidence="3" id="KW-0804">Transcription</keyword>
<dbReference type="SUPFAM" id="SSF46689">
    <property type="entry name" value="Homeodomain-like"/>
    <property type="match status" value="1"/>
</dbReference>
<proteinExistence type="predicted"/>
<dbReference type="InterPro" id="IPR025996">
    <property type="entry name" value="MT1864/Rv1816-like_C"/>
</dbReference>
<dbReference type="InterPro" id="IPR009057">
    <property type="entry name" value="Homeodomain-like_sf"/>
</dbReference>
<evidence type="ECO:0000256" key="1">
    <source>
        <dbReference type="ARBA" id="ARBA00023015"/>
    </source>
</evidence>
<dbReference type="InterPro" id="IPR036271">
    <property type="entry name" value="Tet_transcr_reg_TetR-rel_C_sf"/>
</dbReference>
<dbReference type="PANTHER" id="PTHR43479">
    <property type="entry name" value="ACREF/ENVCD OPERON REPRESSOR-RELATED"/>
    <property type="match status" value="1"/>
</dbReference>
<name>A0A0C1QZP7_9RICK</name>
<dbReference type="AlphaFoldDB" id="A0A0C1QZP7"/>
<accession>A0A0C1QZP7</accession>
<dbReference type="Proteomes" id="UP000031258">
    <property type="component" value="Unassembled WGS sequence"/>
</dbReference>
<evidence type="ECO:0000256" key="2">
    <source>
        <dbReference type="ARBA" id="ARBA00023125"/>
    </source>
</evidence>
<dbReference type="PROSITE" id="PS50977">
    <property type="entry name" value="HTH_TETR_2"/>
    <property type="match status" value="1"/>
</dbReference>
<comment type="caution">
    <text evidence="6">The sequence shown here is derived from an EMBL/GenBank/DDBJ whole genome shotgun (WGS) entry which is preliminary data.</text>
</comment>